<dbReference type="AlphaFoldDB" id="A0A9D3WMX1"/>
<gene>
    <name evidence="2" type="ORF">KIL84_015981</name>
</gene>
<sequence length="108" mass="12125">MAADRALQDDPFHEDPNPAECLIRALPAPRSPGHKYRIQTQIPLPANPLTVQISSNPTPHRPIGSLQKPVSPQQRLCHRGSWGIAQHRNMREYNVPSSPRMSQPELLI</sequence>
<dbReference type="Proteomes" id="UP000827986">
    <property type="component" value="Unassembled WGS sequence"/>
</dbReference>
<comment type="caution">
    <text evidence="2">The sequence shown here is derived from an EMBL/GenBank/DDBJ whole genome shotgun (WGS) entry which is preliminary data.</text>
</comment>
<evidence type="ECO:0000313" key="3">
    <source>
        <dbReference type="Proteomes" id="UP000827986"/>
    </source>
</evidence>
<protein>
    <submittedName>
        <fullName evidence="2">Uncharacterized protein</fullName>
    </submittedName>
</protein>
<name>A0A9D3WMX1_9SAUR</name>
<dbReference type="EMBL" id="JAHDVG010000487">
    <property type="protein sequence ID" value="KAH1166809.1"/>
    <property type="molecule type" value="Genomic_DNA"/>
</dbReference>
<evidence type="ECO:0000313" key="2">
    <source>
        <dbReference type="EMBL" id="KAH1166809.1"/>
    </source>
</evidence>
<feature type="region of interest" description="Disordered" evidence="1">
    <location>
        <begin position="88"/>
        <end position="108"/>
    </location>
</feature>
<organism evidence="2 3">
    <name type="scientific">Mauremys mutica</name>
    <name type="common">yellowpond turtle</name>
    <dbReference type="NCBI Taxonomy" id="74926"/>
    <lineage>
        <taxon>Eukaryota</taxon>
        <taxon>Metazoa</taxon>
        <taxon>Chordata</taxon>
        <taxon>Craniata</taxon>
        <taxon>Vertebrata</taxon>
        <taxon>Euteleostomi</taxon>
        <taxon>Archelosauria</taxon>
        <taxon>Testudinata</taxon>
        <taxon>Testudines</taxon>
        <taxon>Cryptodira</taxon>
        <taxon>Durocryptodira</taxon>
        <taxon>Testudinoidea</taxon>
        <taxon>Geoemydidae</taxon>
        <taxon>Geoemydinae</taxon>
        <taxon>Mauremys</taxon>
    </lineage>
</organism>
<feature type="compositionally biased region" description="Polar residues" evidence="1">
    <location>
        <begin position="49"/>
        <end position="58"/>
    </location>
</feature>
<keyword evidence="3" id="KW-1185">Reference proteome</keyword>
<accession>A0A9D3WMX1</accession>
<proteinExistence type="predicted"/>
<feature type="region of interest" description="Disordered" evidence="1">
    <location>
        <begin position="48"/>
        <end position="73"/>
    </location>
</feature>
<reference evidence="2" key="1">
    <citation type="submission" date="2021-09" db="EMBL/GenBank/DDBJ databases">
        <title>The genome of Mauremys mutica provides insights into the evolution of semi-aquatic lifestyle.</title>
        <authorList>
            <person name="Gong S."/>
            <person name="Gao Y."/>
        </authorList>
    </citation>
    <scope>NUCLEOTIDE SEQUENCE</scope>
    <source>
        <strain evidence="2">MM-2020</strain>
        <tissue evidence="2">Muscle</tissue>
    </source>
</reference>
<evidence type="ECO:0000256" key="1">
    <source>
        <dbReference type="SAM" id="MobiDB-lite"/>
    </source>
</evidence>